<keyword evidence="3 5" id="KW-0808">Transferase</keyword>
<comment type="caution">
    <text evidence="7">The sequence shown here is derived from an EMBL/GenBank/DDBJ whole genome shotgun (WGS) entry which is preliminary data.</text>
</comment>
<evidence type="ECO:0000256" key="1">
    <source>
        <dbReference type="ARBA" id="ARBA00001541"/>
    </source>
</evidence>
<dbReference type="RefSeq" id="WP_386026115.1">
    <property type="nucleotide sequence ID" value="NZ_JBHUHX010000018.1"/>
</dbReference>
<dbReference type="Pfam" id="PF03705">
    <property type="entry name" value="CheR_N"/>
    <property type="match status" value="1"/>
</dbReference>
<evidence type="ECO:0000259" key="6">
    <source>
        <dbReference type="PROSITE" id="PS50123"/>
    </source>
</evidence>
<dbReference type="Gene3D" id="3.40.50.150">
    <property type="entry name" value="Vaccinia Virus protein VP39"/>
    <property type="match status" value="1"/>
</dbReference>
<comment type="catalytic activity">
    <reaction evidence="1 5">
        <text>L-glutamyl-[protein] + S-adenosyl-L-methionine = [protein]-L-glutamate 5-O-methyl ester + S-adenosyl-L-homocysteine</text>
        <dbReference type="Rhea" id="RHEA:24452"/>
        <dbReference type="Rhea" id="RHEA-COMP:10208"/>
        <dbReference type="Rhea" id="RHEA-COMP:10311"/>
        <dbReference type="ChEBI" id="CHEBI:29973"/>
        <dbReference type="ChEBI" id="CHEBI:57856"/>
        <dbReference type="ChEBI" id="CHEBI:59789"/>
        <dbReference type="ChEBI" id="CHEBI:82795"/>
        <dbReference type="EC" id="2.1.1.80"/>
    </reaction>
</comment>
<dbReference type="PANTHER" id="PTHR24422">
    <property type="entry name" value="CHEMOTAXIS PROTEIN METHYLTRANSFERASE"/>
    <property type="match status" value="1"/>
</dbReference>
<keyword evidence="2 5" id="KW-0489">Methyltransferase</keyword>
<evidence type="ECO:0000256" key="5">
    <source>
        <dbReference type="PIRNR" id="PIRNR000410"/>
    </source>
</evidence>
<evidence type="ECO:0000256" key="4">
    <source>
        <dbReference type="ARBA" id="ARBA00022691"/>
    </source>
</evidence>
<evidence type="ECO:0000256" key="2">
    <source>
        <dbReference type="ARBA" id="ARBA00022603"/>
    </source>
</evidence>
<dbReference type="InterPro" id="IPR000780">
    <property type="entry name" value="CheR_MeTrfase"/>
</dbReference>
<keyword evidence="8" id="KW-1185">Reference proteome</keyword>
<evidence type="ECO:0000313" key="7">
    <source>
        <dbReference type="EMBL" id="MFD2112107.1"/>
    </source>
</evidence>
<dbReference type="Pfam" id="PF01739">
    <property type="entry name" value="CheR"/>
    <property type="match status" value="1"/>
</dbReference>
<dbReference type="InterPro" id="IPR026024">
    <property type="entry name" value="Chemotaxis_MeTrfase_CheR"/>
</dbReference>
<proteinExistence type="predicted"/>
<dbReference type="PIRSF" id="PIRSF000410">
    <property type="entry name" value="CheR"/>
    <property type="match status" value="1"/>
</dbReference>
<dbReference type="GO" id="GO:0032259">
    <property type="term" value="P:methylation"/>
    <property type="evidence" value="ECO:0007669"/>
    <property type="project" value="UniProtKB-KW"/>
</dbReference>
<dbReference type="PRINTS" id="PR00996">
    <property type="entry name" value="CHERMTFRASE"/>
</dbReference>
<dbReference type="Gene3D" id="1.10.155.10">
    <property type="entry name" value="Chemotaxis receptor methyltransferase CheR, N-terminal domain"/>
    <property type="match status" value="1"/>
</dbReference>
<evidence type="ECO:0000313" key="8">
    <source>
        <dbReference type="Proteomes" id="UP001597337"/>
    </source>
</evidence>
<dbReference type="SUPFAM" id="SSF53335">
    <property type="entry name" value="S-adenosyl-L-methionine-dependent methyltransferases"/>
    <property type="match status" value="1"/>
</dbReference>
<dbReference type="InterPro" id="IPR036804">
    <property type="entry name" value="CheR_N_sf"/>
</dbReference>
<accession>A0ABW4Y7H9</accession>
<evidence type="ECO:0000256" key="3">
    <source>
        <dbReference type="ARBA" id="ARBA00022679"/>
    </source>
</evidence>
<dbReference type="EMBL" id="JBHUHX010000018">
    <property type="protein sequence ID" value="MFD2112107.1"/>
    <property type="molecule type" value="Genomic_DNA"/>
</dbReference>
<dbReference type="CDD" id="cd02440">
    <property type="entry name" value="AdoMet_MTases"/>
    <property type="match status" value="1"/>
</dbReference>
<dbReference type="InterPro" id="IPR029063">
    <property type="entry name" value="SAM-dependent_MTases_sf"/>
</dbReference>
<dbReference type="PROSITE" id="PS50123">
    <property type="entry name" value="CHER"/>
    <property type="match status" value="1"/>
</dbReference>
<keyword evidence="4 5" id="KW-0949">S-adenosyl-L-methionine</keyword>
<protein>
    <recommendedName>
        <fullName evidence="5">Chemotaxis protein methyltransferase</fullName>
        <ecNumber evidence="5">2.1.1.80</ecNumber>
    </recommendedName>
</protein>
<dbReference type="InterPro" id="IPR022642">
    <property type="entry name" value="CheR_C"/>
</dbReference>
<name>A0ABW4Y7H9_9GAMM</name>
<reference evidence="8" key="1">
    <citation type="journal article" date="2019" name="Int. J. Syst. Evol. Microbiol.">
        <title>The Global Catalogue of Microorganisms (GCM) 10K type strain sequencing project: providing services to taxonomists for standard genome sequencing and annotation.</title>
        <authorList>
            <consortium name="The Broad Institute Genomics Platform"/>
            <consortium name="The Broad Institute Genome Sequencing Center for Infectious Disease"/>
            <person name="Wu L."/>
            <person name="Ma J."/>
        </authorList>
    </citation>
    <scope>NUCLEOTIDE SEQUENCE [LARGE SCALE GENOMIC DNA]</scope>
    <source>
        <strain evidence="8">KACC 12597</strain>
    </source>
</reference>
<dbReference type="InterPro" id="IPR022641">
    <property type="entry name" value="CheR_N"/>
</dbReference>
<comment type="function">
    <text evidence="5">Methylation of the membrane-bound methyl-accepting chemotaxis proteins (MCP) to form gamma-glutamyl methyl ester residues in MCP.</text>
</comment>
<feature type="domain" description="CheR-type methyltransferase" evidence="6">
    <location>
        <begin position="4"/>
        <end position="292"/>
    </location>
</feature>
<dbReference type="SUPFAM" id="SSF47757">
    <property type="entry name" value="Chemotaxis receptor methyltransferase CheR, N-terminal domain"/>
    <property type="match status" value="1"/>
</dbReference>
<dbReference type="EC" id="2.1.1.80" evidence="5"/>
<dbReference type="SMART" id="SM00138">
    <property type="entry name" value="MeTrc"/>
    <property type="match status" value="1"/>
</dbReference>
<dbReference type="InterPro" id="IPR050903">
    <property type="entry name" value="Bact_Chemotaxis_MeTrfase"/>
</dbReference>
<sequence>MATERLQQDALSARDHRRVADYVGRVAGIQLPESKHALIEGRLRKRQHARGLRSLRDYIDFALDEQAGAEERPHLIDAITTNKTDFYREPAHFRFLREHVLGEIAVRRDRGWRVPLRIWSAGCASGEEPYTLAMEMLELRRMHPDFRFEIRATDISASSLAIARTAIYPHQRVASMPLPLRRRYLLRSRDRSLDLVRMAPEVRERVRFASFNLLTDAYDVPDSPDIVLCRNVMIYFSHPDRDRIVARFARILPPGGLLLVGHSESLSGSESSGGSGTAFVQIQPAIYRKIVPGAHP</sequence>
<dbReference type="PANTHER" id="PTHR24422:SF26">
    <property type="entry name" value="CHEMOTAXIS PROTEIN METHYLTRANSFERASE"/>
    <property type="match status" value="1"/>
</dbReference>
<gene>
    <name evidence="7" type="ORF">ACFSJC_09680</name>
</gene>
<dbReference type="GO" id="GO:0008168">
    <property type="term" value="F:methyltransferase activity"/>
    <property type="evidence" value="ECO:0007669"/>
    <property type="project" value="UniProtKB-KW"/>
</dbReference>
<organism evidence="7 8">
    <name type="scientific">Thiorhodococcus fuscus</name>
    <dbReference type="NCBI Taxonomy" id="527200"/>
    <lineage>
        <taxon>Bacteria</taxon>
        <taxon>Pseudomonadati</taxon>
        <taxon>Pseudomonadota</taxon>
        <taxon>Gammaproteobacteria</taxon>
        <taxon>Chromatiales</taxon>
        <taxon>Chromatiaceae</taxon>
        <taxon>Thiorhodococcus</taxon>
    </lineage>
</organism>
<dbReference type="Proteomes" id="UP001597337">
    <property type="component" value="Unassembled WGS sequence"/>
</dbReference>